<dbReference type="InterPro" id="IPR039720">
    <property type="entry name" value="TMEM94"/>
</dbReference>
<feature type="transmembrane region" description="Helical" evidence="1">
    <location>
        <begin position="252"/>
        <end position="271"/>
    </location>
</feature>
<keyword evidence="1" id="KW-0472">Membrane</keyword>
<evidence type="ECO:0000256" key="1">
    <source>
        <dbReference type="SAM" id="Phobius"/>
    </source>
</evidence>
<keyword evidence="1" id="KW-0812">Transmembrane</keyword>
<evidence type="ECO:0000313" key="2">
    <source>
        <dbReference type="EMBL" id="VVC99203.1"/>
    </source>
</evidence>
<organism evidence="2 3">
    <name type="scientific">Leptidea sinapis</name>
    <dbReference type="NCBI Taxonomy" id="189913"/>
    <lineage>
        <taxon>Eukaryota</taxon>
        <taxon>Metazoa</taxon>
        <taxon>Ecdysozoa</taxon>
        <taxon>Arthropoda</taxon>
        <taxon>Hexapoda</taxon>
        <taxon>Insecta</taxon>
        <taxon>Pterygota</taxon>
        <taxon>Neoptera</taxon>
        <taxon>Endopterygota</taxon>
        <taxon>Lepidoptera</taxon>
        <taxon>Glossata</taxon>
        <taxon>Ditrysia</taxon>
        <taxon>Papilionoidea</taxon>
        <taxon>Pieridae</taxon>
        <taxon>Dismorphiinae</taxon>
        <taxon>Leptidea</taxon>
    </lineage>
</organism>
<evidence type="ECO:0000313" key="3">
    <source>
        <dbReference type="Proteomes" id="UP000324832"/>
    </source>
</evidence>
<dbReference type="Proteomes" id="UP000324832">
    <property type="component" value="Unassembled WGS sequence"/>
</dbReference>
<reference evidence="2 3" key="1">
    <citation type="submission" date="2017-07" db="EMBL/GenBank/DDBJ databases">
        <authorList>
            <person name="Talla V."/>
            <person name="Backstrom N."/>
        </authorList>
    </citation>
    <scope>NUCLEOTIDE SEQUENCE [LARGE SCALE GENOMIC DNA]</scope>
</reference>
<feature type="transmembrane region" description="Helical" evidence="1">
    <location>
        <begin position="52"/>
        <end position="75"/>
    </location>
</feature>
<keyword evidence="3" id="KW-1185">Reference proteome</keyword>
<feature type="transmembrane region" description="Helical" evidence="1">
    <location>
        <begin position="81"/>
        <end position="104"/>
    </location>
</feature>
<dbReference type="PANTHER" id="PTHR13219:SF6">
    <property type="entry name" value="TRANSMEMBRANE PROTEIN 94"/>
    <property type="match status" value="1"/>
</dbReference>
<keyword evidence="1" id="KW-1133">Transmembrane helix</keyword>
<protein>
    <recommendedName>
        <fullName evidence="4">Transmembrane protein 94</fullName>
    </recommendedName>
</protein>
<feature type="non-terminal residue" evidence="2">
    <location>
        <position position="567"/>
    </location>
</feature>
<feature type="transmembrane region" description="Helical" evidence="1">
    <location>
        <begin position="283"/>
        <end position="306"/>
    </location>
</feature>
<proteinExistence type="predicted"/>
<dbReference type="EMBL" id="FZQP02004000">
    <property type="protein sequence ID" value="VVC99203.1"/>
    <property type="molecule type" value="Genomic_DNA"/>
</dbReference>
<name>A0A5E4QLL7_9NEOP</name>
<dbReference type="AlphaFoldDB" id="A0A5E4QLL7"/>
<sequence length="567" mass="64439">MGERDQILGYSTREALTKLRDDIRTVIEEHKQKKSIGIDIIHNVISFSSEKVLLSGVAYTVTIINIVCLILTYLIDGTVLAQGYLLWEALFLFFILVINFFIALNEEYLYRNEIPHRVAKVLETLDKAIEQCLWKEEYYPHLCAPYSPCVILQWTYRDGTISAIVNLPWALLVEGDVIVLRPGQEVPGHCKGLQAEDPEMLFGQVFTIGSQSISDVRDTIFEEFETDIRACYIKASHCLRETEVFVKVMEGIVLPLVIVLMVVACLFRHVYHLPGVTHWTEIYFLQTIAASLPVLQIVFPVAWVTLNCYGHARFKLLSEVRQKYTRPKSCSISEDASDPLIQALSESKLKPQNIKTLGKTFYNILTGREDVKVFFLRNSSPTSNTSSKISLVGSMGHQSQTTLEQSGDKLNPETSTIVEVLDLTHDQNAPFRVEFDEQRWRRHLARLKPLGLAALLNTCAPAPRHTYAHFCAHLTCQAHQSEDMVPVTNRRCLCELAKQIGFTDSVADSYTVHECLAVFRHLQPETIRRETRFVRALHLSTRVKVPLPHMLAVIVKDQASQLQMLTQ</sequence>
<dbReference type="PANTHER" id="PTHR13219">
    <property type="entry name" value="TRANSMEMBRANE PROTEIN 94"/>
    <property type="match status" value="1"/>
</dbReference>
<evidence type="ECO:0008006" key="4">
    <source>
        <dbReference type="Google" id="ProtNLM"/>
    </source>
</evidence>
<gene>
    <name evidence="2" type="ORF">LSINAPIS_LOCUS10128</name>
</gene>
<accession>A0A5E4QLL7</accession>